<sequence length="526" mass="57661">MRYNNTSSFLASLTFTAPAGSVSIKAEFVPGNTSTAVGYGYYLDNLRLARMTGTNLDTSNFVSGTIVSQNTDGWSTNWATAYMNVLTGSPNKLRVAGETPVIQRNFPVSPNDDYELTYTQSENNSVTFTVEQSPNGTSGWTSLVNTTSMNGTQTKYFTPTEAFVRVRYSGSAAYSLANMKLVGIDVDTLYTLIARGSYRYGFQGQERDDEIKGEGNSLNFEYRMHDPRLGRFFALDPLTKDYPWNSPYAFSENNVIHCLELEGLEKIEHYSYNPTTKKLKHEWTEIDNNLKQNINMYHTWKDKKIVETKVHGKKNGEDYFVKYKGEPNMDNVYMQFKSTQAAKAPPSQSFAHGSDYYASDPTYYDPMEGGDDGANAGGYLGGEKGWNENGGKELFFGTIGVVLSGGTIALEGGSVWAYGGLVSSADDMTTRRGGQTFLSSTTGIAPGTLNNIKFVFGAADLANGTKGFISTAAKTPNFGSALTTAENFGLFNIGYSTFTTTLSGADMLKPKEPSDRLSKGKFAVQF</sequence>
<dbReference type="AlphaFoldDB" id="A0A556MPY0"/>
<proteinExistence type="predicted"/>
<dbReference type="Gene3D" id="2.180.10.10">
    <property type="entry name" value="RHS repeat-associated core"/>
    <property type="match status" value="1"/>
</dbReference>
<dbReference type="OrthoDB" id="2972467at2"/>
<evidence type="ECO:0000313" key="2">
    <source>
        <dbReference type="Proteomes" id="UP000316008"/>
    </source>
</evidence>
<protein>
    <recommendedName>
        <fullName evidence="3">RHS repeat-associated core domain-containing protein</fullName>
    </recommendedName>
</protein>
<dbReference type="Proteomes" id="UP000316008">
    <property type="component" value="Unassembled WGS sequence"/>
</dbReference>
<keyword evidence="2" id="KW-1185">Reference proteome</keyword>
<name>A0A556MPY0_9FLAO</name>
<dbReference type="RefSeq" id="WP_144333492.1">
    <property type="nucleotide sequence ID" value="NZ_VLPL01000006.1"/>
</dbReference>
<comment type="caution">
    <text evidence="1">The sequence shown here is derived from an EMBL/GenBank/DDBJ whole genome shotgun (WGS) entry which is preliminary data.</text>
</comment>
<accession>A0A556MPY0</accession>
<dbReference type="EMBL" id="VLPL01000006">
    <property type="protein sequence ID" value="TSJ41858.1"/>
    <property type="molecule type" value="Genomic_DNA"/>
</dbReference>
<organism evidence="1 2">
    <name type="scientific">Fluviicola chungangensis</name>
    <dbReference type="NCBI Taxonomy" id="2597671"/>
    <lineage>
        <taxon>Bacteria</taxon>
        <taxon>Pseudomonadati</taxon>
        <taxon>Bacteroidota</taxon>
        <taxon>Flavobacteriia</taxon>
        <taxon>Flavobacteriales</taxon>
        <taxon>Crocinitomicaceae</taxon>
        <taxon>Fluviicola</taxon>
    </lineage>
</organism>
<dbReference type="NCBIfam" id="TIGR03696">
    <property type="entry name" value="Rhs_assc_core"/>
    <property type="match status" value="1"/>
</dbReference>
<dbReference type="InterPro" id="IPR022385">
    <property type="entry name" value="Rhs_assc_core"/>
</dbReference>
<gene>
    <name evidence="1" type="ORF">FO442_12255</name>
</gene>
<evidence type="ECO:0008006" key="3">
    <source>
        <dbReference type="Google" id="ProtNLM"/>
    </source>
</evidence>
<evidence type="ECO:0000313" key="1">
    <source>
        <dbReference type="EMBL" id="TSJ41858.1"/>
    </source>
</evidence>
<reference evidence="1 2" key="1">
    <citation type="submission" date="2019-07" db="EMBL/GenBank/DDBJ databases">
        <authorList>
            <person name="Huq M.A."/>
        </authorList>
    </citation>
    <scope>NUCLEOTIDE SEQUENCE [LARGE SCALE GENOMIC DNA]</scope>
    <source>
        <strain evidence="1 2">MAH-3</strain>
    </source>
</reference>